<dbReference type="Pfam" id="PF00528">
    <property type="entry name" value="BPD_transp_1"/>
    <property type="match status" value="1"/>
</dbReference>
<feature type="transmembrane region" description="Helical" evidence="7">
    <location>
        <begin position="268"/>
        <end position="287"/>
    </location>
</feature>
<feature type="domain" description="ABC transmembrane type-1" evidence="8">
    <location>
        <begin position="74"/>
        <end position="286"/>
    </location>
</feature>
<evidence type="ECO:0000259" key="8">
    <source>
        <dbReference type="PROSITE" id="PS50928"/>
    </source>
</evidence>
<organism evidence="9 10">
    <name type="scientific">Anaerotalea alkaliphila</name>
    <dbReference type="NCBI Taxonomy" id="2662126"/>
    <lineage>
        <taxon>Bacteria</taxon>
        <taxon>Bacillati</taxon>
        <taxon>Bacillota</taxon>
        <taxon>Clostridia</taxon>
        <taxon>Eubacteriales</taxon>
        <taxon>Anaerotalea</taxon>
    </lineage>
</organism>
<keyword evidence="6 7" id="KW-0472">Membrane</keyword>
<dbReference type="PANTHER" id="PTHR30193">
    <property type="entry name" value="ABC TRANSPORTER PERMEASE PROTEIN"/>
    <property type="match status" value="1"/>
</dbReference>
<dbReference type="GO" id="GO:0005886">
    <property type="term" value="C:plasma membrane"/>
    <property type="evidence" value="ECO:0007669"/>
    <property type="project" value="UniProtKB-SubCell"/>
</dbReference>
<dbReference type="SUPFAM" id="SSF160964">
    <property type="entry name" value="MalF N-terminal region-like"/>
    <property type="match status" value="1"/>
</dbReference>
<dbReference type="PROSITE" id="PS50928">
    <property type="entry name" value="ABC_TM1"/>
    <property type="match status" value="1"/>
</dbReference>
<feature type="transmembrane region" description="Helical" evidence="7">
    <location>
        <begin position="245"/>
        <end position="262"/>
    </location>
</feature>
<comment type="similarity">
    <text evidence="7">Belongs to the binding-protein-dependent transport system permease family.</text>
</comment>
<keyword evidence="2 7" id="KW-0813">Transport</keyword>
<evidence type="ECO:0000256" key="7">
    <source>
        <dbReference type="RuleBase" id="RU363032"/>
    </source>
</evidence>
<keyword evidence="5 7" id="KW-1133">Transmembrane helix</keyword>
<name>A0A7X5HTF3_9FIRM</name>
<feature type="transmembrane region" description="Helical" evidence="7">
    <location>
        <begin position="138"/>
        <end position="155"/>
    </location>
</feature>
<evidence type="ECO:0000313" key="10">
    <source>
        <dbReference type="Proteomes" id="UP000461585"/>
    </source>
</evidence>
<reference evidence="9 10" key="1">
    <citation type="submission" date="2020-01" db="EMBL/GenBank/DDBJ databases">
        <title>Anaeroalcalibacter tamaniensis gen. nov., sp. nov., moderately halophilic strictly anaerobic fermenter bacterium from mud volcano of Taman peninsula.</title>
        <authorList>
            <person name="Frolova A."/>
            <person name="Merkel A.Y."/>
            <person name="Slobodkin A.I."/>
        </authorList>
    </citation>
    <scope>NUCLEOTIDE SEQUENCE [LARGE SCALE GENOMIC DNA]</scope>
    <source>
        <strain evidence="9 10">F-3ap</strain>
    </source>
</reference>
<keyword evidence="10" id="KW-1185">Reference proteome</keyword>
<comment type="caution">
    <text evidence="9">The sequence shown here is derived from an EMBL/GenBank/DDBJ whole genome shotgun (WGS) entry which is preliminary data.</text>
</comment>
<feature type="transmembrane region" description="Helical" evidence="7">
    <location>
        <begin position="16"/>
        <end position="37"/>
    </location>
</feature>
<evidence type="ECO:0000256" key="5">
    <source>
        <dbReference type="ARBA" id="ARBA00022989"/>
    </source>
</evidence>
<evidence type="ECO:0000256" key="3">
    <source>
        <dbReference type="ARBA" id="ARBA00022475"/>
    </source>
</evidence>
<proteinExistence type="inferred from homology"/>
<dbReference type="PANTHER" id="PTHR30193:SF37">
    <property type="entry name" value="INNER MEMBRANE ABC TRANSPORTER PERMEASE PROTEIN YCJO"/>
    <property type="match status" value="1"/>
</dbReference>
<dbReference type="Gene3D" id="1.10.3720.10">
    <property type="entry name" value="MetI-like"/>
    <property type="match status" value="1"/>
</dbReference>
<dbReference type="InterPro" id="IPR000515">
    <property type="entry name" value="MetI-like"/>
</dbReference>
<protein>
    <submittedName>
        <fullName evidence="9">Sugar ABC transporter permease</fullName>
    </submittedName>
</protein>
<dbReference type="InterPro" id="IPR051393">
    <property type="entry name" value="ABC_transporter_permease"/>
</dbReference>
<keyword evidence="3" id="KW-1003">Cell membrane</keyword>
<keyword evidence="4 7" id="KW-0812">Transmembrane</keyword>
<evidence type="ECO:0000256" key="1">
    <source>
        <dbReference type="ARBA" id="ARBA00004651"/>
    </source>
</evidence>
<dbReference type="RefSeq" id="WP_162369076.1">
    <property type="nucleotide sequence ID" value="NZ_JAAEEH010000002.1"/>
</dbReference>
<evidence type="ECO:0000256" key="4">
    <source>
        <dbReference type="ARBA" id="ARBA00022692"/>
    </source>
</evidence>
<gene>
    <name evidence="9" type="ORF">GXN74_01105</name>
</gene>
<evidence type="ECO:0000256" key="2">
    <source>
        <dbReference type="ARBA" id="ARBA00022448"/>
    </source>
</evidence>
<dbReference type="EMBL" id="JAAEEH010000002">
    <property type="protein sequence ID" value="NDL66345.1"/>
    <property type="molecule type" value="Genomic_DNA"/>
</dbReference>
<feature type="transmembrane region" description="Helical" evidence="7">
    <location>
        <begin position="162"/>
        <end position="184"/>
    </location>
</feature>
<dbReference type="AlphaFoldDB" id="A0A7X5HTF3"/>
<dbReference type="Proteomes" id="UP000461585">
    <property type="component" value="Unassembled WGS sequence"/>
</dbReference>
<dbReference type="InterPro" id="IPR035906">
    <property type="entry name" value="MetI-like_sf"/>
</dbReference>
<feature type="transmembrane region" description="Helical" evidence="7">
    <location>
        <begin position="111"/>
        <end position="132"/>
    </location>
</feature>
<sequence length="299" mass="33893">MKLQKMKKRRWGDLGWAYLMIAPTILGLLVLNIYPVISTIYLSFTKTGDFGASSFTGIGNYTKMFKDPEVLQATWNTFRYTIGVVPVGVLLALFFAVLLNANIKGKTLFRTIYFLPVVSTPVAVAMVWRWLYNTEFGLLNYLLSLFGAGPVGWLTTSRYAMFSLIVVGIWSTLGYNMVLLLAGLQEIPKTFYEAADIDGASPIRKFFFITLPLVSPTLFFVLVLTFISSLQMFDFIYMMVDRGNVAMGSVQTLVFLFYKYAFQIYDRGYASAIVVFLLAIILAITALQMHLQKKWVHYD</sequence>
<dbReference type="CDD" id="cd06261">
    <property type="entry name" value="TM_PBP2"/>
    <property type="match status" value="1"/>
</dbReference>
<accession>A0A7X5HTF3</accession>
<feature type="transmembrane region" description="Helical" evidence="7">
    <location>
        <begin position="78"/>
        <end position="99"/>
    </location>
</feature>
<dbReference type="SUPFAM" id="SSF161098">
    <property type="entry name" value="MetI-like"/>
    <property type="match status" value="1"/>
</dbReference>
<evidence type="ECO:0000256" key="6">
    <source>
        <dbReference type="ARBA" id="ARBA00023136"/>
    </source>
</evidence>
<dbReference type="GO" id="GO:0055085">
    <property type="term" value="P:transmembrane transport"/>
    <property type="evidence" value="ECO:0007669"/>
    <property type="project" value="InterPro"/>
</dbReference>
<comment type="subcellular location">
    <subcellularLocation>
        <location evidence="1 7">Cell membrane</location>
        <topology evidence="1 7">Multi-pass membrane protein</topology>
    </subcellularLocation>
</comment>
<feature type="transmembrane region" description="Helical" evidence="7">
    <location>
        <begin position="206"/>
        <end position="233"/>
    </location>
</feature>
<evidence type="ECO:0000313" key="9">
    <source>
        <dbReference type="EMBL" id="NDL66345.1"/>
    </source>
</evidence>